<dbReference type="AlphaFoldDB" id="A0A7J5BEE2"/>
<comment type="caution">
    <text evidence="12">The sequence shown here is derived from an EMBL/GenBank/DDBJ whole genome shotgun (WGS) entry which is preliminary data.</text>
</comment>
<evidence type="ECO:0000256" key="5">
    <source>
        <dbReference type="ARBA" id="ARBA00022827"/>
    </source>
</evidence>
<dbReference type="EMBL" id="WBKB01000002">
    <property type="protein sequence ID" value="KAB1644024.1"/>
    <property type="molecule type" value="Genomic_DNA"/>
</dbReference>
<evidence type="ECO:0000256" key="8">
    <source>
        <dbReference type="ARBA" id="ARBA00023014"/>
    </source>
</evidence>
<dbReference type="PANTHER" id="PTHR47354:SF8">
    <property type="entry name" value="1,2-PHENYLACETYL-COA EPOXIDASE, SUBUNIT E"/>
    <property type="match status" value="1"/>
</dbReference>
<keyword evidence="7" id="KW-0408">Iron</keyword>
<dbReference type="PROSITE" id="PS51085">
    <property type="entry name" value="2FE2S_FER_2"/>
    <property type="match status" value="1"/>
</dbReference>
<dbReference type="SUPFAM" id="SSF54292">
    <property type="entry name" value="2Fe-2S ferredoxin-like"/>
    <property type="match status" value="1"/>
</dbReference>
<protein>
    <submittedName>
        <fullName evidence="12">Phenylacetate-CoA oxygenase/reductase subunit PaaK</fullName>
    </submittedName>
</protein>
<dbReference type="GO" id="GO:0016491">
    <property type="term" value="F:oxidoreductase activity"/>
    <property type="evidence" value="ECO:0007669"/>
    <property type="project" value="UniProtKB-KW"/>
</dbReference>
<dbReference type="InterPro" id="IPR017938">
    <property type="entry name" value="Riboflavin_synthase-like_b-brl"/>
</dbReference>
<evidence type="ECO:0000256" key="9">
    <source>
        <dbReference type="SAM" id="MobiDB-lite"/>
    </source>
</evidence>
<feature type="region of interest" description="Disordered" evidence="9">
    <location>
        <begin position="1"/>
        <end position="23"/>
    </location>
</feature>
<organism evidence="12 13">
    <name type="scientific">Gulosibacter chungangensis</name>
    <dbReference type="NCBI Taxonomy" id="979746"/>
    <lineage>
        <taxon>Bacteria</taxon>
        <taxon>Bacillati</taxon>
        <taxon>Actinomycetota</taxon>
        <taxon>Actinomycetes</taxon>
        <taxon>Micrococcales</taxon>
        <taxon>Microbacteriaceae</taxon>
        <taxon>Gulosibacter</taxon>
    </lineage>
</organism>
<dbReference type="RefSeq" id="WP_158051527.1">
    <property type="nucleotide sequence ID" value="NZ_WBKB01000002.1"/>
</dbReference>
<sequence>MTEATVESGAENLGAENAGGGNEAGQARRRAVFHTLAVSQVRKLTDNAIEVSFAVPEALQDEYDYVAGQYVALRANIEGQDVRRSYSICEAPTPGTIKVGIKRDLGGLFSNWANDNLAAGFEMDVMSPQGVFVSKHQLTGMNDPEKVSAEVIATGADHFVAAAAGSGITPVIAIAKSLLEHPGTQVDLIYANRAASDVMFLEDLADLKDRYPTRLAVHHVLSREQRQAPIYSGRLDAEKLAQIFEYIIDVPNVDEWFLCGPFELVQMIRDELSEREVAEERVRFELFSTGQPGEGAQSSAGRPVEVDPEGDNFEISFVLDGLSGDVKSPKDARETVLNAALRVRPDVPFACAGGVCGTCRAKVTCGSVDMAENYALEKDDVDNGYVLTCQARPTSDKVTVDFDA</sequence>
<evidence type="ECO:0000256" key="2">
    <source>
        <dbReference type="ARBA" id="ARBA00022630"/>
    </source>
</evidence>
<evidence type="ECO:0000313" key="13">
    <source>
        <dbReference type="Proteomes" id="UP000433493"/>
    </source>
</evidence>
<dbReference type="InterPro" id="IPR006058">
    <property type="entry name" value="2Fe2S_fd_BS"/>
</dbReference>
<dbReference type="Gene3D" id="3.10.20.30">
    <property type="match status" value="1"/>
</dbReference>
<evidence type="ECO:0000256" key="3">
    <source>
        <dbReference type="ARBA" id="ARBA00022714"/>
    </source>
</evidence>
<dbReference type="CDD" id="cd06214">
    <property type="entry name" value="PA_degradation_oxidoreductase_like"/>
    <property type="match status" value="1"/>
</dbReference>
<dbReference type="SUPFAM" id="SSF52343">
    <property type="entry name" value="Ferredoxin reductase-like, C-terminal NADP-linked domain"/>
    <property type="match status" value="1"/>
</dbReference>
<accession>A0A7J5BEE2</accession>
<dbReference type="InterPro" id="IPR001041">
    <property type="entry name" value="2Fe-2S_ferredoxin-type"/>
</dbReference>
<evidence type="ECO:0000256" key="1">
    <source>
        <dbReference type="ARBA" id="ARBA00001974"/>
    </source>
</evidence>
<dbReference type="Pfam" id="PF00175">
    <property type="entry name" value="NAD_binding_1"/>
    <property type="match status" value="1"/>
</dbReference>
<feature type="domain" description="2Fe-2S ferredoxin-type" evidence="10">
    <location>
        <begin position="313"/>
        <end position="404"/>
    </location>
</feature>
<dbReference type="InterPro" id="IPR050415">
    <property type="entry name" value="MRET"/>
</dbReference>
<dbReference type="GO" id="GO:0046872">
    <property type="term" value="F:metal ion binding"/>
    <property type="evidence" value="ECO:0007669"/>
    <property type="project" value="UniProtKB-KW"/>
</dbReference>
<evidence type="ECO:0000259" key="10">
    <source>
        <dbReference type="PROSITE" id="PS51085"/>
    </source>
</evidence>
<feature type="domain" description="FAD-binding FR-type" evidence="11">
    <location>
        <begin position="31"/>
        <end position="135"/>
    </location>
</feature>
<dbReference type="Gene3D" id="2.40.30.10">
    <property type="entry name" value="Translation factors"/>
    <property type="match status" value="1"/>
</dbReference>
<evidence type="ECO:0000256" key="7">
    <source>
        <dbReference type="ARBA" id="ARBA00023004"/>
    </source>
</evidence>
<dbReference type="PROSITE" id="PS00197">
    <property type="entry name" value="2FE2S_FER_1"/>
    <property type="match status" value="1"/>
</dbReference>
<keyword evidence="4" id="KW-0479">Metal-binding</keyword>
<gene>
    <name evidence="12" type="primary">paaK</name>
    <name evidence="12" type="ORF">F8O05_04295</name>
</gene>
<keyword evidence="13" id="KW-1185">Reference proteome</keyword>
<comment type="cofactor">
    <cofactor evidence="1">
        <name>FAD</name>
        <dbReference type="ChEBI" id="CHEBI:57692"/>
    </cofactor>
</comment>
<dbReference type="Gene3D" id="3.40.50.80">
    <property type="entry name" value="Nucleotide-binding domain of ferredoxin-NADP reductase (FNR) module"/>
    <property type="match status" value="1"/>
</dbReference>
<dbReference type="PANTHER" id="PTHR47354">
    <property type="entry name" value="NADH OXIDOREDUCTASE HCR"/>
    <property type="match status" value="1"/>
</dbReference>
<dbReference type="InterPro" id="IPR036010">
    <property type="entry name" value="2Fe-2S_ferredoxin-like_sf"/>
</dbReference>
<dbReference type="InterPro" id="IPR011884">
    <property type="entry name" value="PaaE"/>
</dbReference>
<keyword evidence="8" id="KW-0411">Iron-sulfur</keyword>
<dbReference type="SUPFAM" id="SSF63380">
    <property type="entry name" value="Riboflavin synthase domain-like"/>
    <property type="match status" value="1"/>
</dbReference>
<dbReference type="GO" id="GO:0010124">
    <property type="term" value="P:phenylacetate catabolic process"/>
    <property type="evidence" value="ECO:0007669"/>
    <property type="project" value="InterPro"/>
</dbReference>
<dbReference type="InterPro" id="IPR017927">
    <property type="entry name" value="FAD-bd_FR_type"/>
</dbReference>
<dbReference type="InterPro" id="IPR039261">
    <property type="entry name" value="FNR_nucleotide-bd"/>
</dbReference>
<evidence type="ECO:0000256" key="4">
    <source>
        <dbReference type="ARBA" id="ARBA00022723"/>
    </source>
</evidence>
<proteinExistence type="predicted"/>
<evidence type="ECO:0000259" key="11">
    <source>
        <dbReference type="PROSITE" id="PS51384"/>
    </source>
</evidence>
<dbReference type="GO" id="GO:0051537">
    <property type="term" value="F:2 iron, 2 sulfur cluster binding"/>
    <property type="evidence" value="ECO:0007669"/>
    <property type="project" value="UniProtKB-KW"/>
</dbReference>
<dbReference type="NCBIfam" id="TIGR02160">
    <property type="entry name" value="PA_CoA_Oxy5"/>
    <property type="match status" value="1"/>
</dbReference>
<evidence type="ECO:0000313" key="12">
    <source>
        <dbReference type="EMBL" id="KAB1644024.1"/>
    </source>
</evidence>
<dbReference type="InterPro" id="IPR012675">
    <property type="entry name" value="Beta-grasp_dom_sf"/>
</dbReference>
<dbReference type="Proteomes" id="UP000433493">
    <property type="component" value="Unassembled WGS sequence"/>
</dbReference>
<dbReference type="GO" id="GO:0050660">
    <property type="term" value="F:flavin adenine dinucleotide binding"/>
    <property type="evidence" value="ECO:0007669"/>
    <property type="project" value="TreeGrafter"/>
</dbReference>
<evidence type="ECO:0000256" key="6">
    <source>
        <dbReference type="ARBA" id="ARBA00023002"/>
    </source>
</evidence>
<keyword evidence="6" id="KW-0560">Oxidoreductase</keyword>
<dbReference type="InterPro" id="IPR008333">
    <property type="entry name" value="Cbr1-like_FAD-bd_dom"/>
</dbReference>
<dbReference type="Pfam" id="PF00970">
    <property type="entry name" value="FAD_binding_6"/>
    <property type="match status" value="1"/>
</dbReference>
<reference evidence="12 13" key="1">
    <citation type="submission" date="2019-09" db="EMBL/GenBank/DDBJ databases">
        <title>Phylogeny of genus Pseudoclavibacter and closely related genus.</title>
        <authorList>
            <person name="Li Y."/>
        </authorList>
    </citation>
    <scope>NUCLEOTIDE SEQUENCE [LARGE SCALE GENOMIC DNA]</scope>
    <source>
        <strain evidence="12 13">KCTC 13959</strain>
    </source>
</reference>
<dbReference type="OrthoDB" id="9796486at2"/>
<dbReference type="InterPro" id="IPR001433">
    <property type="entry name" value="OxRdtase_FAD/NAD-bd"/>
</dbReference>
<dbReference type="PROSITE" id="PS51384">
    <property type="entry name" value="FAD_FR"/>
    <property type="match status" value="1"/>
</dbReference>
<keyword evidence="2" id="KW-0285">Flavoprotein</keyword>
<dbReference type="CDD" id="cd00207">
    <property type="entry name" value="fer2"/>
    <property type="match status" value="1"/>
</dbReference>
<keyword evidence="3" id="KW-0001">2Fe-2S</keyword>
<keyword evidence="5" id="KW-0274">FAD</keyword>
<dbReference type="Pfam" id="PF00111">
    <property type="entry name" value="Fer2"/>
    <property type="match status" value="1"/>
</dbReference>
<name>A0A7J5BEE2_9MICO</name>